<feature type="region of interest" description="Disordered" evidence="2">
    <location>
        <begin position="169"/>
        <end position="256"/>
    </location>
</feature>
<feature type="compositionally biased region" description="Low complexity" evidence="2">
    <location>
        <begin position="186"/>
        <end position="223"/>
    </location>
</feature>
<proteinExistence type="predicted"/>
<sequence>MPLTEYFPADMDPDLIKYSMLQLPITPTFEGPDSFARAGFEFGSLVDTDMNYSQFEYSPEALFSEPSYDSVACRPPPSTGIPTSYLTPNSENVNCSRKHSISGSSEHSPHFIDSPATEFSYAGLEPEGEPTQPLPTDGSFPAGAAIKRSIAESCGPRKRNSYQARALPGSFDQIREGEPLGQQGLSAKSRSKSMSSKPKSTAAKSKGSSSSASSRTSTSQNSAHKNQLRTASRKPKPPGPAPPEEQEDDDLTNEERRARQSHNLVEKQYRNRLNQQFESLLAVLPAERSRKSISEGKNREKGPGAAASAVDEDDRRLSKAEVLDMARQRILALEQDCMKLQNERSELLNNISQVRHVVAANRLAEVPPVLG</sequence>
<dbReference type="PROSITE" id="PS50888">
    <property type="entry name" value="BHLH"/>
    <property type="match status" value="1"/>
</dbReference>
<dbReference type="EMBL" id="QVQW01000010">
    <property type="protein sequence ID" value="RKU47168.1"/>
    <property type="molecule type" value="Genomic_DNA"/>
</dbReference>
<dbReference type="Proteomes" id="UP000275385">
    <property type="component" value="Unassembled WGS sequence"/>
</dbReference>
<dbReference type="Gene3D" id="4.10.280.10">
    <property type="entry name" value="Helix-loop-helix DNA-binding domain"/>
    <property type="match status" value="1"/>
</dbReference>
<dbReference type="OrthoDB" id="3542681at2759"/>
<dbReference type="GO" id="GO:0046983">
    <property type="term" value="F:protein dimerization activity"/>
    <property type="evidence" value="ECO:0007669"/>
    <property type="project" value="InterPro"/>
</dbReference>
<evidence type="ECO:0000313" key="5">
    <source>
        <dbReference type="Proteomes" id="UP000275385"/>
    </source>
</evidence>
<evidence type="ECO:0000313" key="4">
    <source>
        <dbReference type="EMBL" id="RKU47168.1"/>
    </source>
</evidence>
<reference evidence="4 5" key="1">
    <citation type="submission" date="2018-08" db="EMBL/GenBank/DDBJ databases">
        <title>Draft genome of the lignicolous fungus Coniochaeta pulveracea.</title>
        <authorList>
            <person name="Borstlap C.J."/>
            <person name="De Witt R.N."/>
            <person name="Botha A."/>
            <person name="Volschenk H."/>
        </authorList>
    </citation>
    <scope>NUCLEOTIDE SEQUENCE [LARGE SCALE GENOMIC DNA]</scope>
    <source>
        <strain evidence="4 5">CAB683</strain>
    </source>
</reference>
<evidence type="ECO:0000256" key="2">
    <source>
        <dbReference type="SAM" id="MobiDB-lite"/>
    </source>
</evidence>
<feature type="compositionally biased region" description="Basic and acidic residues" evidence="2">
    <location>
        <begin position="287"/>
        <end position="302"/>
    </location>
</feature>
<dbReference type="SUPFAM" id="SSF47459">
    <property type="entry name" value="HLH, helix-loop-helix DNA-binding domain"/>
    <property type="match status" value="1"/>
</dbReference>
<dbReference type="PANTHER" id="PTHR47336:SF2">
    <property type="entry name" value="TRANSCRIPTION FACTOR HMS1-RELATED"/>
    <property type="match status" value="1"/>
</dbReference>
<dbReference type="SMART" id="SM00353">
    <property type="entry name" value="HLH"/>
    <property type="match status" value="1"/>
</dbReference>
<dbReference type="PANTHER" id="PTHR47336">
    <property type="entry name" value="TRANSCRIPTION FACTOR HMS1-RELATED"/>
    <property type="match status" value="1"/>
</dbReference>
<accession>A0A420YH19</accession>
<organism evidence="4 5">
    <name type="scientific">Coniochaeta pulveracea</name>
    <dbReference type="NCBI Taxonomy" id="177199"/>
    <lineage>
        <taxon>Eukaryota</taxon>
        <taxon>Fungi</taxon>
        <taxon>Dikarya</taxon>
        <taxon>Ascomycota</taxon>
        <taxon>Pezizomycotina</taxon>
        <taxon>Sordariomycetes</taxon>
        <taxon>Sordariomycetidae</taxon>
        <taxon>Coniochaetales</taxon>
        <taxon>Coniochaetaceae</taxon>
        <taxon>Coniochaeta</taxon>
    </lineage>
</organism>
<feature type="region of interest" description="Disordered" evidence="2">
    <location>
        <begin position="82"/>
        <end position="142"/>
    </location>
</feature>
<dbReference type="CDD" id="cd11395">
    <property type="entry name" value="bHLHzip_SREBP_like"/>
    <property type="match status" value="1"/>
</dbReference>
<dbReference type="Pfam" id="PF00010">
    <property type="entry name" value="HLH"/>
    <property type="match status" value="1"/>
</dbReference>
<name>A0A420YH19_9PEZI</name>
<dbReference type="STRING" id="177199.A0A420YH19"/>
<comment type="caution">
    <text evidence="4">The sequence shown here is derived from an EMBL/GenBank/DDBJ whole genome shotgun (WGS) entry which is preliminary data.</text>
</comment>
<dbReference type="AlphaFoldDB" id="A0A420YH19"/>
<feature type="coiled-coil region" evidence="1">
    <location>
        <begin position="323"/>
        <end position="357"/>
    </location>
</feature>
<dbReference type="InterPro" id="IPR036638">
    <property type="entry name" value="HLH_DNA-bd_sf"/>
</dbReference>
<keyword evidence="5" id="KW-1185">Reference proteome</keyword>
<evidence type="ECO:0000256" key="1">
    <source>
        <dbReference type="SAM" id="Coils"/>
    </source>
</evidence>
<keyword evidence="1" id="KW-0175">Coiled coil</keyword>
<dbReference type="InterPro" id="IPR052099">
    <property type="entry name" value="Regulatory_TF_Diverse"/>
</dbReference>
<feature type="domain" description="BHLH" evidence="3">
    <location>
        <begin position="257"/>
        <end position="333"/>
    </location>
</feature>
<evidence type="ECO:0000259" key="3">
    <source>
        <dbReference type="PROSITE" id="PS50888"/>
    </source>
</evidence>
<feature type="region of interest" description="Disordered" evidence="2">
    <location>
        <begin position="283"/>
        <end position="315"/>
    </location>
</feature>
<gene>
    <name evidence="4" type="ORF">DL546_007310</name>
</gene>
<protein>
    <recommendedName>
        <fullName evidence="3">BHLH domain-containing protein</fullName>
    </recommendedName>
</protein>
<feature type="compositionally biased region" description="Polar residues" evidence="2">
    <location>
        <begin position="82"/>
        <end position="106"/>
    </location>
</feature>
<dbReference type="InterPro" id="IPR011598">
    <property type="entry name" value="bHLH_dom"/>
</dbReference>